<name>A0ABY7GLW2_9GAMM</name>
<proteinExistence type="predicted"/>
<protein>
    <recommendedName>
        <fullName evidence="3">Transposase</fullName>
    </recommendedName>
</protein>
<dbReference type="EMBL" id="CP113517">
    <property type="protein sequence ID" value="WAR45487.1"/>
    <property type="molecule type" value="Genomic_DNA"/>
</dbReference>
<sequence length="70" mass="7974">MSETLYMRRVRRGQIMYEAVTYYADDLDKMEGNYALVSLADDNKLLVHDGAGKFICHARPVMSMQGKVLS</sequence>
<dbReference type="Proteomes" id="UP001162780">
    <property type="component" value="Chromosome"/>
</dbReference>
<reference evidence="1" key="1">
    <citation type="submission" date="2022-11" db="EMBL/GenBank/DDBJ databases">
        <title>Methylomonas rapida sp. nov., Carotenoid-Producing Obligate Methanotrophs with High Growth Characteristics and Biotechnological Potential.</title>
        <authorList>
            <person name="Tikhonova E.N."/>
            <person name="Suleimanov R.Z."/>
            <person name="Miroshnikov K."/>
            <person name="Oshkin I.Y."/>
            <person name="Belova S.E."/>
            <person name="Danilova O.V."/>
            <person name="Ashikhmin A."/>
            <person name="Konopkin A."/>
            <person name="But S.Y."/>
            <person name="Khmelenina V.N."/>
            <person name="Kuznetsov N."/>
            <person name="Pimenov N.V."/>
            <person name="Dedysh S.N."/>
        </authorList>
    </citation>
    <scope>NUCLEOTIDE SEQUENCE</scope>
    <source>
        <strain evidence="1">MP1</strain>
    </source>
</reference>
<organism evidence="1 2">
    <name type="scientific">Methylomonas rapida</name>
    <dbReference type="NCBI Taxonomy" id="2963939"/>
    <lineage>
        <taxon>Bacteria</taxon>
        <taxon>Pseudomonadati</taxon>
        <taxon>Pseudomonadota</taxon>
        <taxon>Gammaproteobacteria</taxon>
        <taxon>Methylococcales</taxon>
        <taxon>Methylococcaceae</taxon>
        <taxon>Methylomonas</taxon>
    </lineage>
</organism>
<gene>
    <name evidence="1" type="ORF">NM686_002945</name>
</gene>
<accession>A0ABY7GLW2</accession>
<evidence type="ECO:0000313" key="2">
    <source>
        <dbReference type="Proteomes" id="UP001162780"/>
    </source>
</evidence>
<evidence type="ECO:0000313" key="1">
    <source>
        <dbReference type="EMBL" id="WAR45487.1"/>
    </source>
</evidence>
<evidence type="ECO:0008006" key="3">
    <source>
        <dbReference type="Google" id="ProtNLM"/>
    </source>
</evidence>
<keyword evidence="2" id="KW-1185">Reference proteome</keyword>
<dbReference type="RefSeq" id="WP_255190527.1">
    <property type="nucleotide sequence ID" value="NZ_CP113517.1"/>
</dbReference>